<dbReference type="SUPFAM" id="SSF89550">
    <property type="entry name" value="PHP domain-like"/>
    <property type="match status" value="1"/>
</dbReference>
<keyword evidence="5" id="KW-0539">Nucleus</keyword>
<dbReference type="AlphaFoldDB" id="A0A7J6XAX4"/>
<keyword evidence="7" id="KW-1185">Reference proteome</keyword>
<organism evidence="6 7">
    <name type="scientific">Thalictrum thalictroides</name>
    <name type="common">Rue-anemone</name>
    <name type="synonym">Anemone thalictroides</name>
    <dbReference type="NCBI Taxonomy" id="46969"/>
    <lineage>
        <taxon>Eukaryota</taxon>
        <taxon>Viridiplantae</taxon>
        <taxon>Streptophyta</taxon>
        <taxon>Embryophyta</taxon>
        <taxon>Tracheophyta</taxon>
        <taxon>Spermatophyta</taxon>
        <taxon>Magnoliopsida</taxon>
        <taxon>Ranunculales</taxon>
        <taxon>Ranunculaceae</taxon>
        <taxon>Thalictroideae</taxon>
        <taxon>Thalictrum</taxon>
    </lineage>
</organism>
<comment type="similarity">
    <text evidence="2">Belongs to the eukaryotic/archaeal RNase P protein component 3 family.</text>
</comment>
<dbReference type="GO" id="GO:0008033">
    <property type="term" value="P:tRNA processing"/>
    <property type="evidence" value="ECO:0007669"/>
    <property type="project" value="UniProtKB-KW"/>
</dbReference>
<dbReference type="Pfam" id="PF01876">
    <property type="entry name" value="RNase_P_p30"/>
    <property type="match status" value="1"/>
</dbReference>
<reference evidence="6 7" key="1">
    <citation type="submission" date="2020-06" db="EMBL/GenBank/DDBJ databases">
        <title>Transcriptomic and genomic resources for Thalictrum thalictroides and T. hernandezii: Facilitating candidate gene discovery in an emerging model plant lineage.</title>
        <authorList>
            <person name="Arias T."/>
            <person name="Riano-Pachon D.M."/>
            <person name="Di Stilio V.S."/>
        </authorList>
    </citation>
    <scope>NUCLEOTIDE SEQUENCE [LARGE SCALE GENOMIC DNA]</scope>
    <source>
        <strain evidence="7">cv. WT478/WT964</strain>
        <tissue evidence="6">Leaves</tissue>
    </source>
</reference>
<evidence type="ECO:0000256" key="5">
    <source>
        <dbReference type="ARBA" id="ARBA00023242"/>
    </source>
</evidence>
<dbReference type="PANTHER" id="PTHR13031">
    <property type="entry name" value="RIBONUCLEASE P SUBUNIT P30"/>
    <property type="match status" value="1"/>
</dbReference>
<protein>
    <submittedName>
        <fullName evidence="6">Ribonuclease p protein subunit p30</fullName>
    </submittedName>
</protein>
<keyword evidence="4" id="KW-0378">Hydrolase</keyword>
<evidence type="ECO:0000256" key="2">
    <source>
        <dbReference type="ARBA" id="ARBA00007331"/>
    </source>
</evidence>
<keyword evidence="3" id="KW-0819">tRNA processing</keyword>
<dbReference type="EMBL" id="JABWDY010002272">
    <property type="protein sequence ID" value="KAF5206779.1"/>
    <property type="molecule type" value="Genomic_DNA"/>
</dbReference>
<evidence type="ECO:0000313" key="6">
    <source>
        <dbReference type="EMBL" id="KAF5206779.1"/>
    </source>
</evidence>
<dbReference type="Gene3D" id="3.20.20.140">
    <property type="entry name" value="Metal-dependent hydrolases"/>
    <property type="match status" value="1"/>
</dbReference>
<dbReference type="InterPro" id="IPR002738">
    <property type="entry name" value="RNase_P_p30"/>
</dbReference>
<dbReference type="GO" id="GO:0003723">
    <property type="term" value="F:RNA binding"/>
    <property type="evidence" value="ECO:0007669"/>
    <property type="project" value="TreeGrafter"/>
</dbReference>
<comment type="caution">
    <text evidence="6">The sequence shown here is derived from an EMBL/GenBank/DDBJ whole genome shotgun (WGS) entry which is preliminary data.</text>
</comment>
<sequence length="371" mass="41089">MPKRRRNDNTQSSKIEFLDLNLPYTIGESSKASATKKKTRLKIVIKAMELGYTGVAYNHSIKGAMSNSDTCAISLIPLSSIVQVAPQTLFSSVKFHRELLNVPVNSPFRQYTRLTVAVDSMIQVAALNSGNPVLKTYDLVAVKPSNQITFEQACKVAEVDIIAINFSDKLPFRMDFHNVKAAIKRGIYFEITYSHLISDINARRQMITNSKLLVEWTRGKNLIFSSAAASASELRGPYDVANLSSLLGLSMKHAKAAISKNCRSLLHDSIQKKQYYKNAIKVERIISSTKPIDSKEAWFCDGDDHISSREGDLLLDDVATKVPKISKAIDFASIAEKIASNGFPLKDWLSPSKLPKMSKEVNLASIAEAMV</sequence>
<dbReference type="InterPro" id="IPR016195">
    <property type="entry name" value="Pol/histidinol_Pase-like"/>
</dbReference>
<dbReference type="FunFam" id="3.20.20.140:FF:000044">
    <property type="entry name" value="Polymerase/histidinol phosphatase-like protein"/>
    <property type="match status" value="1"/>
</dbReference>
<proteinExistence type="inferred from homology"/>
<evidence type="ECO:0000313" key="7">
    <source>
        <dbReference type="Proteomes" id="UP000554482"/>
    </source>
</evidence>
<accession>A0A7J6XAX4</accession>
<evidence type="ECO:0000256" key="3">
    <source>
        <dbReference type="ARBA" id="ARBA00022694"/>
    </source>
</evidence>
<dbReference type="Proteomes" id="UP000554482">
    <property type="component" value="Unassembled WGS sequence"/>
</dbReference>
<comment type="subcellular location">
    <subcellularLocation>
        <location evidence="1">Nucleus</location>
    </subcellularLocation>
</comment>
<dbReference type="GO" id="GO:0005655">
    <property type="term" value="C:nucleolar ribonuclease P complex"/>
    <property type="evidence" value="ECO:0007669"/>
    <property type="project" value="TreeGrafter"/>
</dbReference>
<name>A0A7J6XAX4_THATH</name>
<evidence type="ECO:0000256" key="4">
    <source>
        <dbReference type="ARBA" id="ARBA00022801"/>
    </source>
</evidence>
<evidence type="ECO:0000256" key="1">
    <source>
        <dbReference type="ARBA" id="ARBA00004123"/>
    </source>
</evidence>
<gene>
    <name evidence="6" type="ORF">FRX31_003633</name>
</gene>
<dbReference type="PANTHER" id="PTHR13031:SF0">
    <property type="entry name" value="RIBONUCLEASE P PROTEIN SUBUNIT P30"/>
    <property type="match status" value="1"/>
</dbReference>
<dbReference type="GO" id="GO:0016787">
    <property type="term" value="F:hydrolase activity"/>
    <property type="evidence" value="ECO:0007669"/>
    <property type="project" value="UniProtKB-KW"/>
</dbReference>
<dbReference type="OrthoDB" id="17948at2759"/>